<dbReference type="SUPFAM" id="SSF48452">
    <property type="entry name" value="TPR-like"/>
    <property type="match status" value="3"/>
</dbReference>
<dbReference type="InterPro" id="IPR024983">
    <property type="entry name" value="CHAT_dom"/>
</dbReference>
<dbReference type="Pfam" id="PF12770">
    <property type="entry name" value="CHAT"/>
    <property type="match status" value="1"/>
</dbReference>
<dbReference type="InterPro" id="IPR019734">
    <property type="entry name" value="TPR_rpt"/>
</dbReference>
<evidence type="ECO:0000313" key="3">
    <source>
        <dbReference type="EMBL" id="QDL09155.1"/>
    </source>
</evidence>
<gene>
    <name evidence="3" type="ORF">DP114_15725</name>
</gene>
<dbReference type="PANTHER" id="PTHR10098">
    <property type="entry name" value="RAPSYN-RELATED"/>
    <property type="match status" value="1"/>
</dbReference>
<dbReference type="EMBL" id="CP030118">
    <property type="protein sequence ID" value="QDL09155.1"/>
    <property type="molecule type" value="Genomic_DNA"/>
</dbReference>
<dbReference type="Proteomes" id="UP000503129">
    <property type="component" value="Chromosome"/>
</dbReference>
<reference evidence="3 4" key="1">
    <citation type="submission" date="2018-06" db="EMBL/GenBank/DDBJ databases">
        <title>Comparative genomics of Brasilonema spp. strains.</title>
        <authorList>
            <person name="Alvarenga D.O."/>
            <person name="Fiore M.F."/>
            <person name="Varani A.M."/>
        </authorList>
    </citation>
    <scope>NUCLEOTIDE SEQUENCE [LARGE SCALE GENOMIC DNA]</scope>
    <source>
        <strain evidence="3 4">CENA114</strain>
    </source>
</reference>
<dbReference type="KEGG" id="bsen:DP114_15725"/>
<evidence type="ECO:0000256" key="1">
    <source>
        <dbReference type="PROSITE-ProRule" id="PRU00339"/>
    </source>
</evidence>
<dbReference type="AlphaFoldDB" id="A0A856MCZ5"/>
<keyword evidence="4" id="KW-1185">Reference proteome</keyword>
<keyword evidence="1" id="KW-0802">TPR repeat</keyword>
<accession>A0A856MCZ5</accession>
<protein>
    <recommendedName>
        <fullName evidence="2">CHAT domain-containing protein</fullName>
    </recommendedName>
</protein>
<dbReference type="Gene3D" id="1.25.40.10">
    <property type="entry name" value="Tetratricopeptide repeat domain"/>
    <property type="match status" value="2"/>
</dbReference>
<sequence length="952" mass="105920">MAGKKPVFFRIIKSIVSFKYPGRSWIAQPILAAIAMFVCVLISPVLAQAPLVNSTVHQFTISEGKTQDLVQQGKKLYEAGQFTLAVKVLQEASAAFRTQGDYLGEAVTLSNLCLAFQQLSLWNQAEKAIAQSLNLLKSLKNSQESSNILAQALDVQGRLQLSRGQSEAALTTWQQAAGIYQQIKDTAAFTRNQINSAQALQVLGRYRQAKKILTEVSQTFQNQSDSSTKASGLLSLGNIMQVVGDLKESQQVLQQSLALAKATSSDQIIAETLFSLGNTARAQHDKKKALDYYQQAASASTDSTTRTQAHLNRLSLLVETKQFADASALSSQIQSEINNLPASRMVVEAKINFAQSLMKLNSCTSCKTIPPRVGNPPRVAKVFSTEQNTDSSKFLVNFNGLGLLPRNFSSGRATLLMENRATSPSSPSVLETSAQILANAVQQAQSLQDNRAESYALGTLGNLYQINQQFTDAQKLTQKALVIAQNLHALDIVYQWQWQLGRIYKQQGNQKTAIAYYSEAFNTLQTLRSDLVAINPDIQFSFRESVEPVYRELVALLLQTENESIQHQESQKSENQKNLQQARFVIEALQIAELDNFFRSACLTAKQKLDLIVDKKDSRSAVLYPIILPDRLDVILKLPNQNLRHYKTVIAENKVERVVENLTEYLRDVTRTSQVKQLSQQIYDWLIQPAEAELSKSGIKTLVFVLDGALRNIPMSVLYDKQHEKYLVEKYAIAIAPGLQLLDPKPLQKVKLNTIIAGVAAERTIENRKFPPLQNVPQELQQIQSEVPKTEELLNQKFTEHNLQKELQSAPFSVVHLATHGEFSSDPEKTFVLTWDKLLKVKEFDHLLRFRDTKTSSAIELLVLSACKTAVGDKRAALGLAGVAVQAGARSTLATLWSVDDEATANLMSWFYKELKAGVNKAEALQRAQLAVFAQQKSPYFWAPFVLVGNWL</sequence>
<proteinExistence type="predicted"/>
<dbReference type="Pfam" id="PF13424">
    <property type="entry name" value="TPR_12"/>
    <property type="match status" value="1"/>
</dbReference>
<dbReference type="SMART" id="SM00028">
    <property type="entry name" value="TPR"/>
    <property type="match status" value="7"/>
</dbReference>
<name>A0A856MCZ5_9CYAN</name>
<dbReference type="InterPro" id="IPR011990">
    <property type="entry name" value="TPR-like_helical_dom_sf"/>
</dbReference>
<organism evidence="3 4">
    <name type="scientific">Brasilonema sennae CENA114</name>
    <dbReference type="NCBI Taxonomy" id="415709"/>
    <lineage>
        <taxon>Bacteria</taxon>
        <taxon>Bacillati</taxon>
        <taxon>Cyanobacteriota</taxon>
        <taxon>Cyanophyceae</taxon>
        <taxon>Nostocales</taxon>
        <taxon>Scytonemataceae</taxon>
        <taxon>Brasilonema</taxon>
        <taxon>Bromeliae group (in: Brasilonema)</taxon>
    </lineage>
</organism>
<dbReference type="PANTHER" id="PTHR10098:SF112">
    <property type="entry name" value="SLR0380 PROTEIN"/>
    <property type="match status" value="1"/>
</dbReference>
<dbReference type="PROSITE" id="PS50005">
    <property type="entry name" value="TPR"/>
    <property type="match status" value="1"/>
</dbReference>
<evidence type="ECO:0000259" key="2">
    <source>
        <dbReference type="Pfam" id="PF12770"/>
    </source>
</evidence>
<dbReference type="Pfam" id="PF13181">
    <property type="entry name" value="TPR_8"/>
    <property type="match status" value="1"/>
</dbReference>
<evidence type="ECO:0000313" key="4">
    <source>
        <dbReference type="Proteomes" id="UP000503129"/>
    </source>
</evidence>
<dbReference type="RefSeq" id="WP_171976514.1">
    <property type="nucleotide sequence ID" value="NZ_CAWOXK010000001.1"/>
</dbReference>
<feature type="repeat" description="TPR" evidence="1">
    <location>
        <begin position="270"/>
        <end position="303"/>
    </location>
</feature>
<feature type="domain" description="CHAT" evidence="2">
    <location>
        <begin position="677"/>
        <end position="950"/>
    </location>
</feature>